<comment type="subcellular location">
    <subcellularLocation>
        <location evidence="1">Cytoplasm</location>
    </subcellularLocation>
</comment>
<keyword evidence="4" id="KW-0963">Cytoplasm</keyword>
<dbReference type="EMBL" id="UINC01223880">
    <property type="protein sequence ID" value="SVE53254.1"/>
    <property type="molecule type" value="Genomic_DNA"/>
</dbReference>
<reference evidence="13" key="1">
    <citation type="submission" date="2018-05" db="EMBL/GenBank/DDBJ databases">
        <authorList>
            <person name="Lanie J.A."/>
            <person name="Ng W.-L."/>
            <person name="Kazmierczak K.M."/>
            <person name="Andrzejewski T.M."/>
            <person name="Davidsen T.M."/>
            <person name="Wayne K.J."/>
            <person name="Tettelin H."/>
            <person name="Glass J.I."/>
            <person name="Rusch D."/>
            <person name="Podicherti R."/>
            <person name="Tsui H.-C.T."/>
            <person name="Winkler M.E."/>
        </authorList>
    </citation>
    <scope>NUCLEOTIDE SEQUENCE</scope>
</reference>
<dbReference type="Pfam" id="PF20260">
    <property type="entry name" value="PUA_4"/>
    <property type="match status" value="1"/>
</dbReference>
<comment type="function">
    <text evidence="9">Specifically methylates the N3 position of the uracil ring of uridine 1498 (m3U1498) in 16S rRNA. Acts on the fully assembled 30S ribosomal subunit.</text>
</comment>
<feature type="non-terminal residue" evidence="13">
    <location>
        <position position="145"/>
    </location>
</feature>
<evidence type="ECO:0000256" key="6">
    <source>
        <dbReference type="ARBA" id="ARBA00022603"/>
    </source>
</evidence>
<evidence type="ECO:0000256" key="9">
    <source>
        <dbReference type="ARBA" id="ARBA00025699"/>
    </source>
</evidence>
<comment type="catalytic activity">
    <reaction evidence="10">
        <text>uridine(1498) in 16S rRNA + S-adenosyl-L-methionine = N(3)-methyluridine(1498) in 16S rRNA + S-adenosyl-L-homocysteine + H(+)</text>
        <dbReference type="Rhea" id="RHEA:42920"/>
        <dbReference type="Rhea" id="RHEA-COMP:10283"/>
        <dbReference type="Rhea" id="RHEA-COMP:10284"/>
        <dbReference type="ChEBI" id="CHEBI:15378"/>
        <dbReference type="ChEBI" id="CHEBI:57856"/>
        <dbReference type="ChEBI" id="CHEBI:59789"/>
        <dbReference type="ChEBI" id="CHEBI:65315"/>
        <dbReference type="ChEBI" id="CHEBI:74502"/>
        <dbReference type="EC" id="2.1.1.193"/>
    </reaction>
</comment>
<dbReference type="AlphaFoldDB" id="A0A383E9F5"/>
<evidence type="ECO:0000256" key="2">
    <source>
        <dbReference type="ARBA" id="ARBA00005528"/>
    </source>
</evidence>
<feature type="non-terminal residue" evidence="13">
    <location>
        <position position="1"/>
    </location>
</feature>
<accession>A0A383E9F5</accession>
<comment type="similarity">
    <text evidence="2">Belongs to the RNA methyltransferase RsmE family.</text>
</comment>
<dbReference type="GO" id="GO:0005737">
    <property type="term" value="C:cytoplasm"/>
    <property type="evidence" value="ECO:0007669"/>
    <property type="project" value="UniProtKB-SubCell"/>
</dbReference>
<keyword evidence="8" id="KW-0949">S-adenosyl-L-methionine</keyword>
<dbReference type="SUPFAM" id="SSF75217">
    <property type="entry name" value="alpha/beta knot"/>
    <property type="match status" value="1"/>
</dbReference>
<dbReference type="PANTHER" id="PTHR30027:SF3">
    <property type="entry name" value="16S RRNA (URACIL(1498)-N(3))-METHYLTRANSFERASE"/>
    <property type="match status" value="1"/>
</dbReference>
<evidence type="ECO:0000256" key="8">
    <source>
        <dbReference type="ARBA" id="ARBA00022691"/>
    </source>
</evidence>
<dbReference type="PANTHER" id="PTHR30027">
    <property type="entry name" value="RIBOSOMAL RNA SMALL SUBUNIT METHYLTRANSFERASE E"/>
    <property type="match status" value="1"/>
</dbReference>
<dbReference type="Pfam" id="PF04452">
    <property type="entry name" value="Methyltrans_RNA"/>
    <property type="match status" value="1"/>
</dbReference>
<dbReference type="GO" id="GO:0070042">
    <property type="term" value="F:rRNA (uridine-N3-)-methyltransferase activity"/>
    <property type="evidence" value="ECO:0007669"/>
    <property type="project" value="TreeGrafter"/>
</dbReference>
<dbReference type="NCBIfam" id="TIGR00046">
    <property type="entry name" value="RsmE family RNA methyltransferase"/>
    <property type="match status" value="1"/>
</dbReference>
<dbReference type="Gene3D" id="3.40.1280.10">
    <property type="match status" value="1"/>
</dbReference>
<dbReference type="InterPro" id="IPR029028">
    <property type="entry name" value="Alpha/beta_knot_MTases"/>
</dbReference>
<keyword evidence="6" id="KW-0489">Methyltransferase</keyword>
<gene>
    <name evidence="13" type="ORF">METZ01_LOCUS506108</name>
</gene>
<sequence>VGDLPGTEFLPDGRGGPHVFVADPAAPLLNVDDRHHLARVLRLRDGDPMTVGDGVGRWCPARFRAEGEPEPAGDVVTVPAAEATVAVGFALIKGGRPELVVQKLTELGVDRILPLTAERSLVRWDDAKAFTQVERFRRMAREASM</sequence>
<dbReference type="GO" id="GO:0070475">
    <property type="term" value="P:rRNA base methylation"/>
    <property type="evidence" value="ECO:0007669"/>
    <property type="project" value="TreeGrafter"/>
</dbReference>
<name>A0A383E9F5_9ZZZZ</name>
<organism evidence="13">
    <name type="scientific">marine metagenome</name>
    <dbReference type="NCBI Taxonomy" id="408172"/>
    <lineage>
        <taxon>unclassified sequences</taxon>
        <taxon>metagenomes</taxon>
        <taxon>ecological metagenomes</taxon>
    </lineage>
</organism>
<evidence type="ECO:0000313" key="13">
    <source>
        <dbReference type="EMBL" id="SVE53254.1"/>
    </source>
</evidence>
<evidence type="ECO:0000256" key="10">
    <source>
        <dbReference type="ARBA" id="ARBA00047944"/>
    </source>
</evidence>
<dbReference type="InterPro" id="IPR029026">
    <property type="entry name" value="tRNA_m1G_MTases_N"/>
</dbReference>
<evidence type="ECO:0000256" key="4">
    <source>
        <dbReference type="ARBA" id="ARBA00022490"/>
    </source>
</evidence>
<dbReference type="EC" id="2.1.1.193" evidence="3"/>
<evidence type="ECO:0000256" key="3">
    <source>
        <dbReference type="ARBA" id="ARBA00012328"/>
    </source>
</evidence>
<dbReference type="InterPro" id="IPR046886">
    <property type="entry name" value="RsmE_MTase_dom"/>
</dbReference>
<dbReference type="InterPro" id="IPR046887">
    <property type="entry name" value="RsmE_PUA-like"/>
</dbReference>
<dbReference type="SUPFAM" id="SSF88697">
    <property type="entry name" value="PUA domain-like"/>
    <property type="match status" value="1"/>
</dbReference>
<evidence type="ECO:0000256" key="1">
    <source>
        <dbReference type="ARBA" id="ARBA00004496"/>
    </source>
</evidence>
<evidence type="ECO:0000256" key="7">
    <source>
        <dbReference type="ARBA" id="ARBA00022679"/>
    </source>
</evidence>
<keyword evidence="5" id="KW-0698">rRNA processing</keyword>
<feature type="domain" description="Ribosomal RNA small subunit methyltransferase E PUA-like" evidence="12">
    <location>
        <begin position="30"/>
        <end position="66"/>
    </location>
</feature>
<evidence type="ECO:0000259" key="11">
    <source>
        <dbReference type="Pfam" id="PF04452"/>
    </source>
</evidence>
<evidence type="ECO:0000256" key="5">
    <source>
        <dbReference type="ARBA" id="ARBA00022552"/>
    </source>
</evidence>
<dbReference type="InterPro" id="IPR006700">
    <property type="entry name" value="RsmE"/>
</dbReference>
<protein>
    <recommendedName>
        <fullName evidence="3">16S rRNA (uracil(1498)-N(3))-methyltransferase</fullName>
        <ecNumber evidence="3">2.1.1.193</ecNumber>
    </recommendedName>
</protein>
<proteinExistence type="inferred from homology"/>
<keyword evidence="7" id="KW-0808">Transferase</keyword>
<dbReference type="InterPro" id="IPR015947">
    <property type="entry name" value="PUA-like_sf"/>
</dbReference>
<evidence type="ECO:0000259" key="12">
    <source>
        <dbReference type="Pfam" id="PF20260"/>
    </source>
</evidence>
<feature type="domain" description="Ribosomal RNA small subunit methyltransferase E methyltransferase" evidence="11">
    <location>
        <begin position="84"/>
        <end position="144"/>
    </location>
</feature>